<sequence>MKNETTQYTFELNLLKQLASQKAIDIRFNQLIRYLYANDASLYQQQPLAVAFPKSTVECSQIIKFACEHKLPTIVRGGGTSLAGQVVGQVLVLDLSRYMTDILDINTRKSTARVQPGVTLDELNAALKSSHLKFAPDPSTQNRANIGGVIGNNAWGIHYPLYGSTRDQLVSLELILSNGDVVECDDLTSEQLDIKRSQSGLEGNIYRTVMSELTQHQKIIKQKYPQQVPNNMAYALDVMLQQRPWNKRGDEFNLSSLICGSEGSLGIVTEATVKLVRDNVETIVIAVHFDLMSEALQTNIVVMKMQCSAVELLDEFILDAARINLKQKRCTDWIKGNPKAILFIELTASANTSLDDRKSQLLSRLRQLKLGYEYVLFEGESVLDAWNLRRAGLGLLMGMKGSKKPITFIEDSAVPIEQLPDFVVDIEQLMIKENLQCVYYGSIAAGLIHLRPLLDIRLELDRKKMQRVANRVATLLCQYKGSMSAKHGDGRVRAPYIKEQLGEEILTVLQSIKTAFDPNEIFNSNSLKITSLTQDASKQSNHKQSSSSDNAISQNAHSQSSSTRRSRSYKPLTSSMLNANLRVNIEFKHSEKLISYFDWSKQEGFDHVVNQCNGAAECRKRSGPGTMCPSYRVTREEQDSPRGRANLLRQVVQDDGGAITDPLIHEVLELCISCKACYSECPANVDIARLKAEHLQHYHTKYGLPLRVRFIRQLDFLSKLASQTSPRLINFIANKKIVKKLLSLSNKRSLPLLAEKTFSQHCSLQRQSSVNNINSDECDLARDMNKLYSKKSHTNELVGKKVLLLNDLFTEYYDVQVGEAALAVLQAAGYDVIVSPCFSSLRTVLSQGLIISAKQRLSEVISYLYAYAKNSIPIIGLEPSEILTYRDEALALANSSEQQRQIEEVAKNIYYFDEFVASRDEVFSLLTFHWEKENPQFHLHGHCHQKSLIGLDSTKQVLSLIPDATVTEIPSGCCGLAGLFGYEKEHYDLSMQIGELVLFPALRILGSSDIVVATGTSCRHQIAHAVKSIALHPAQVLYKALQ</sequence>
<feature type="domain" description="FAD-binding PCMH-type" evidence="12">
    <location>
        <begin position="43"/>
        <end position="278"/>
    </location>
</feature>
<dbReference type="Gene3D" id="3.30.70.2740">
    <property type="match status" value="1"/>
</dbReference>
<keyword evidence="7" id="KW-0560">Oxidoreductase</keyword>
<keyword evidence="5" id="KW-0274">FAD</keyword>
<dbReference type="Pfam" id="PF01565">
    <property type="entry name" value="FAD_binding_4"/>
    <property type="match status" value="1"/>
</dbReference>
<dbReference type="SUPFAM" id="SSF46548">
    <property type="entry name" value="alpha-helical ferredoxin"/>
    <property type="match status" value="1"/>
</dbReference>
<evidence type="ECO:0000259" key="12">
    <source>
        <dbReference type="PROSITE" id="PS51387"/>
    </source>
</evidence>
<feature type="compositionally biased region" description="Low complexity" evidence="10">
    <location>
        <begin position="537"/>
        <end position="548"/>
    </location>
</feature>
<name>A0A3B0Z0X5_9ZZZZ</name>
<protein>
    <recommendedName>
        <fullName evidence="9">D-lactate dehydrogenase (cytochrome)</fullName>
        <ecNumber evidence="9">1.1.2.4</ecNumber>
    </recommendedName>
</protein>
<dbReference type="GO" id="GO:0071949">
    <property type="term" value="F:FAD binding"/>
    <property type="evidence" value="ECO:0007669"/>
    <property type="project" value="InterPro"/>
</dbReference>
<dbReference type="InterPro" id="IPR017900">
    <property type="entry name" value="4Fe4S_Fe_S_CS"/>
</dbReference>
<evidence type="ECO:0000256" key="7">
    <source>
        <dbReference type="ARBA" id="ARBA00023002"/>
    </source>
</evidence>
<keyword evidence="4" id="KW-0285">Flavoprotein</keyword>
<dbReference type="Gene3D" id="1.10.1060.10">
    <property type="entry name" value="Alpha-helical ferredoxin"/>
    <property type="match status" value="1"/>
</dbReference>
<dbReference type="PROSITE" id="PS51379">
    <property type="entry name" value="4FE4S_FER_2"/>
    <property type="match status" value="1"/>
</dbReference>
<dbReference type="InterPro" id="IPR016166">
    <property type="entry name" value="FAD-bd_PCMH"/>
</dbReference>
<dbReference type="Gene3D" id="1.10.45.10">
    <property type="entry name" value="Vanillyl-alcohol Oxidase, Chain A, domain 4"/>
    <property type="match status" value="1"/>
</dbReference>
<dbReference type="Gene3D" id="3.30.465.10">
    <property type="match status" value="2"/>
</dbReference>
<dbReference type="InterPro" id="IPR016171">
    <property type="entry name" value="Vanillyl_alc_oxidase_C-sub2"/>
</dbReference>
<keyword evidence="6" id="KW-0809">Transit peptide</keyword>
<dbReference type="SUPFAM" id="SSF56176">
    <property type="entry name" value="FAD-binding/transporter-associated domain-like"/>
    <property type="match status" value="1"/>
</dbReference>
<evidence type="ECO:0000256" key="6">
    <source>
        <dbReference type="ARBA" id="ARBA00022946"/>
    </source>
</evidence>
<dbReference type="GO" id="GO:1903457">
    <property type="term" value="P:lactate catabolic process"/>
    <property type="evidence" value="ECO:0007669"/>
    <property type="project" value="TreeGrafter"/>
</dbReference>
<dbReference type="InterPro" id="IPR006094">
    <property type="entry name" value="Oxid_FAD_bind_N"/>
</dbReference>
<dbReference type="PANTHER" id="PTHR11748:SF111">
    <property type="entry name" value="D-LACTATE DEHYDROGENASE, MITOCHONDRIAL-RELATED"/>
    <property type="match status" value="1"/>
</dbReference>
<dbReference type="SUPFAM" id="SSF55103">
    <property type="entry name" value="FAD-linked oxidases, C-terminal domain"/>
    <property type="match status" value="1"/>
</dbReference>
<dbReference type="GO" id="GO:0051536">
    <property type="term" value="F:iron-sulfur cluster binding"/>
    <property type="evidence" value="ECO:0007669"/>
    <property type="project" value="InterPro"/>
</dbReference>
<dbReference type="GO" id="GO:0008720">
    <property type="term" value="F:D-lactate dehydrogenase (NAD+) activity"/>
    <property type="evidence" value="ECO:0007669"/>
    <property type="project" value="TreeGrafter"/>
</dbReference>
<dbReference type="InterPro" id="IPR016164">
    <property type="entry name" value="FAD-linked_Oxase-like_C"/>
</dbReference>
<keyword evidence="8" id="KW-0496">Mitochondrion</keyword>
<evidence type="ECO:0000256" key="4">
    <source>
        <dbReference type="ARBA" id="ARBA00022630"/>
    </source>
</evidence>
<comment type="similarity">
    <text evidence="3">Belongs to the FAD-binding oxidoreductase/transferase type 4 family.</text>
</comment>
<dbReference type="GO" id="GO:0004458">
    <property type="term" value="F:D-lactate dehydrogenase (cytochrome) activity"/>
    <property type="evidence" value="ECO:0007669"/>
    <property type="project" value="UniProtKB-EC"/>
</dbReference>
<dbReference type="InterPro" id="IPR009051">
    <property type="entry name" value="Helical_ferredxn"/>
</dbReference>
<evidence type="ECO:0000256" key="8">
    <source>
        <dbReference type="ARBA" id="ARBA00023128"/>
    </source>
</evidence>
<dbReference type="PROSITE" id="PS00198">
    <property type="entry name" value="4FE4S_FER_1"/>
    <property type="match status" value="1"/>
</dbReference>
<feature type="domain" description="4Fe-4S ferredoxin-type" evidence="11">
    <location>
        <begin position="660"/>
        <end position="693"/>
    </location>
</feature>
<evidence type="ECO:0000313" key="13">
    <source>
        <dbReference type="EMBL" id="VAW80069.1"/>
    </source>
</evidence>
<dbReference type="InterPro" id="IPR017896">
    <property type="entry name" value="4Fe4S_Fe-S-bd"/>
</dbReference>
<feature type="region of interest" description="Disordered" evidence="10">
    <location>
        <begin position="533"/>
        <end position="571"/>
    </location>
</feature>
<evidence type="ECO:0000256" key="1">
    <source>
        <dbReference type="ARBA" id="ARBA00001974"/>
    </source>
</evidence>
<dbReference type="Pfam" id="PF13183">
    <property type="entry name" value="Fer4_8"/>
    <property type="match status" value="1"/>
</dbReference>
<dbReference type="PROSITE" id="PS51387">
    <property type="entry name" value="FAD_PCMH"/>
    <property type="match status" value="1"/>
</dbReference>
<dbReference type="Pfam" id="PF02913">
    <property type="entry name" value="FAD-oxidase_C"/>
    <property type="match status" value="1"/>
</dbReference>
<evidence type="ECO:0000256" key="2">
    <source>
        <dbReference type="ARBA" id="ARBA00004173"/>
    </source>
</evidence>
<dbReference type="InterPro" id="IPR016169">
    <property type="entry name" value="FAD-bd_PCMH_sub2"/>
</dbReference>
<reference evidence="13" key="1">
    <citation type="submission" date="2018-06" db="EMBL/GenBank/DDBJ databases">
        <authorList>
            <person name="Zhirakovskaya E."/>
        </authorList>
    </citation>
    <scope>NUCLEOTIDE SEQUENCE</scope>
</reference>
<dbReference type="InterPro" id="IPR036318">
    <property type="entry name" value="FAD-bd_PCMH-like_sf"/>
</dbReference>
<comment type="cofactor">
    <cofactor evidence="1">
        <name>FAD</name>
        <dbReference type="ChEBI" id="CHEBI:57692"/>
    </cofactor>
</comment>
<gene>
    <name evidence="13" type="ORF">MNBD_GAMMA12-3269</name>
</gene>
<dbReference type="AlphaFoldDB" id="A0A3B0Z0X5"/>
<dbReference type="EMBL" id="UOFL01000186">
    <property type="protein sequence ID" value="VAW80069.1"/>
    <property type="molecule type" value="Genomic_DNA"/>
</dbReference>
<proteinExistence type="inferred from homology"/>
<dbReference type="GO" id="GO:0005739">
    <property type="term" value="C:mitochondrion"/>
    <property type="evidence" value="ECO:0007669"/>
    <property type="project" value="UniProtKB-SubCell"/>
</dbReference>
<comment type="subcellular location">
    <subcellularLocation>
        <location evidence="2">Mitochondrion</location>
    </subcellularLocation>
</comment>
<evidence type="ECO:0000256" key="3">
    <source>
        <dbReference type="ARBA" id="ARBA00008000"/>
    </source>
</evidence>
<evidence type="ECO:0000259" key="11">
    <source>
        <dbReference type="PROSITE" id="PS51379"/>
    </source>
</evidence>
<dbReference type="PANTHER" id="PTHR11748">
    <property type="entry name" value="D-LACTATE DEHYDROGENASE"/>
    <property type="match status" value="1"/>
</dbReference>
<evidence type="ECO:0000256" key="5">
    <source>
        <dbReference type="ARBA" id="ARBA00022827"/>
    </source>
</evidence>
<organism evidence="13">
    <name type="scientific">hydrothermal vent metagenome</name>
    <dbReference type="NCBI Taxonomy" id="652676"/>
    <lineage>
        <taxon>unclassified sequences</taxon>
        <taxon>metagenomes</taxon>
        <taxon>ecological metagenomes</taxon>
    </lineage>
</organism>
<dbReference type="EC" id="1.1.2.4" evidence="9"/>
<accession>A0A3B0Z0X5</accession>
<dbReference type="InterPro" id="IPR004113">
    <property type="entry name" value="FAD-bd_oxidored_4_C"/>
</dbReference>
<evidence type="ECO:0000256" key="10">
    <source>
        <dbReference type="SAM" id="MobiDB-lite"/>
    </source>
</evidence>
<evidence type="ECO:0000256" key="9">
    <source>
        <dbReference type="ARBA" id="ARBA00038897"/>
    </source>
</evidence>